<evidence type="ECO:0000256" key="2">
    <source>
        <dbReference type="SAM" id="Phobius"/>
    </source>
</evidence>
<name>A0A4V1J7I0_9BACT</name>
<feature type="region of interest" description="Disordered" evidence="1">
    <location>
        <begin position="823"/>
        <end position="872"/>
    </location>
</feature>
<keyword evidence="2" id="KW-1133">Transmembrane helix</keyword>
<evidence type="ECO:0000313" key="5">
    <source>
        <dbReference type="EMBL" id="RWZ78757.1"/>
    </source>
</evidence>
<reference evidence="5" key="1">
    <citation type="submission" date="2019-01" db="EMBL/GenBank/DDBJ databases">
        <title>Genomic signatures and co-occurrence patterns of the ultra-small Saccharimodia (Patescibacteria phylum) suggest a symbiotic lifestyle.</title>
        <authorList>
            <person name="Lemos L."/>
            <person name="Medeiros J."/>
            <person name="Andreote F."/>
            <person name="Fernandes G."/>
            <person name="Varani A."/>
            <person name="Oliveira G."/>
            <person name="Pylro V."/>
        </authorList>
    </citation>
    <scope>NUCLEOTIDE SEQUENCE [LARGE SCALE GENOMIC DNA]</scope>
    <source>
        <strain evidence="5">AMD02</strain>
    </source>
</reference>
<dbReference type="AlphaFoldDB" id="A0A4V1J7I0"/>
<dbReference type="Pfam" id="PF10412">
    <property type="entry name" value="TrwB_AAD_bind"/>
    <property type="match status" value="1"/>
</dbReference>
<sequence length="872" mass="98344">MDTKAYLESIIEHWQPITIVLVAIVATYFIAIFVLTLFNRRYLLHRDTVWLEITPPANIAKTPEATEQLFSVIHGARAARQLKDKLYHRSPVMSFEIVSTRRDGIRYLLQVEKTRSKNTQKVITSYIPDSKVKEIEREISEVDKIIEFKETGHYVLPLTLTSVFEQHDPLSYVTGAMTKLGDDEEIALQIVATPVRLREADMLSHKILGNENILQQVSGKQLTLLGRFTNIFGKASSGITDLAGEVYMGTTFGHKDYYNSKSRAVQQQARITTHDRPARTLSAFELELMETMHQKVTRPLFQVNLRVLVKSPDAKQHIIALRSALDGYSVPPYQSIKARLSLPVIDKLRQRNATNRLPSLFRKSAMILASTELASLYHFPSSQVSKTDNLITSLSRTLPAPVSLKSGKKLSILIGDNYHHETITPIGLTDEERERHMYIISGTGNGKTTMLFYEILQDIRAGNGVAVLDPHGDLAERILRYIPEERVNDVIYLNPDDLAYPIGMNLLELSSDLEGDDLLREKDPITEATISVLRKIFSEDDSGGHRIEYVLRNTIQTALTLESPTLFTIFELLNDAKYRRKVVKTLEDKNLKDFWNNELAKAGDMQKVKMAAGITAKIGRFLFSASARRMIEQPKSTINFEDILAGRKILVCNFSKGLLGEDTSALFGTTVLAKLQTASLRRARIKQGERTPYYLYVDEFQNFATTSFVQMLSEARKYKLFLTMAEQSTSQQDEQRLVDIILANVGTVVCFRSGSPSDERLVIPLFMPFIQQGEIANLPAYSYYVRISAVNAQEPMSGVTVVVDESGDEAIAERVIDASRQLYAKKVEPEEQQPTESKQEDAPKASKKSVKPKKKQTGKKTDDELSMMKSVT</sequence>
<proteinExistence type="predicted"/>
<accession>A0A4V1J7I0</accession>
<dbReference type="Pfam" id="PF26449">
    <property type="entry name" value="DUF8128"/>
    <property type="match status" value="1"/>
</dbReference>
<dbReference type="InterPro" id="IPR019476">
    <property type="entry name" value="T4SS_TraD_DNA-bd"/>
</dbReference>
<dbReference type="InterPro" id="IPR027417">
    <property type="entry name" value="P-loop_NTPase"/>
</dbReference>
<comment type="caution">
    <text evidence="5">The sequence shown here is derived from an EMBL/GenBank/DDBJ whole genome shotgun (WGS) entry which is preliminary data.</text>
</comment>
<keyword evidence="6" id="KW-1185">Reference proteome</keyword>
<dbReference type="PANTHER" id="PTHR30121">
    <property type="entry name" value="UNCHARACTERIZED PROTEIN YJGR-RELATED"/>
    <property type="match status" value="1"/>
</dbReference>
<dbReference type="SUPFAM" id="SSF52540">
    <property type="entry name" value="P-loop containing nucleoside triphosphate hydrolases"/>
    <property type="match status" value="1"/>
</dbReference>
<keyword evidence="2" id="KW-0812">Transmembrane</keyword>
<keyword evidence="5" id="KW-0547">Nucleotide-binding</keyword>
<dbReference type="InterPro" id="IPR058441">
    <property type="entry name" value="DUF8128"/>
</dbReference>
<evidence type="ECO:0000313" key="6">
    <source>
        <dbReference type="Proteomes" id="UP000289257"/>
    </source>
</evidence>
<evidence type="ECO:0000259" key="3">
    <source>
        <dbReference type="Pfam" id="PF10412"/>
    </source>
</evidence>
<dbReference type="Proteomes" id="UP000289257">
    <property type="component" value="Unassembled WGS sequence"/>
</dbReference>
<dbReference type="EMBL" id="SCKX01000001">
    <property type="protein sequence ID" value="RWZ78757.1"/>
    <property type="molecule type" value="Genomic_DNA"/>
</dbReference>
<feature type="compositionally biased region" description="Basic residues" evidence="1">
    <location>
        <begin position="845"/>
        <end position="858"/>
    </location>
</feature>
<evidence type="ECO:0000256" key="1">
    <source>
        <dbReference type="SAM" id="MobiDB-lite"/>
    </source>
</evidence>
<organism evidence="5 6">
    <name type="scientific">Candidatus Microsaccharimonas sossegonensis</name>
    <dbReference type="NCBI Taxonomy" id="2506948"/>
    <lineage>
        <taxon>Bacteria</taxon>
        <taxon>Candidatus Saccharimonadota</taxon>
        <taxon>Candidatus Saccharimonadia</taxon>
        <taxon>Candidatus Saccharimonadales</taxon>
        <taxon>Candidatus Saccharimonadaceae</taxon>
        <taxon>Candidatus Microsaccharimonas</taxon>
    </lineage>
</organism>
<protein>
    <submittedName>
        <fullName evidence="5">ATP-binding protein</fullName>
    </submittedName>
</protein>
<feature type="transmembrane region" description="Helical" evidence="2">
    <location>
        <begin position="17"/>
        <end position="38"/>
    </location>
</feature>
<keyword evidence="2" id="KW-0472">Membrane</keyword>
<keyword evidence="5" id="KW-0067">ATP-binding</keyword>
<feature type="domain" description="Type IV secretion system coupling protein TraD DNA-binding" evidence="3">
    <location>
        <begin position="423"/>
        <end position="496"/>
    </location>
</feature>
<dbReference type="Gene3D" id="3.40.50.300">
    <property type="entry name" value="P-loop containing nucleotide triphosphate hydrolases"/>
    <property type="match status" value="2"/>
</dbReference>
<dbReference type="InterPro" id="IPR051162">
    <property type="entry name" value="T4SS_component"/>
</dbReference>
<gene>
    <name evidence="5" type="ORF">EOT05_03340</name>
</gene>
<dbReference type="GO" id="GO:0005524">
    <property type="term" value="F:ATP binding"/>
    <property type="evidence" value="ECO:0007669"/>
    <property type="project" value="UniProtKB-KW"/>
</dbReference>
<feature type="domain" description="DUF8128" evidence="4">
    <location>
        <begin position="51"/>
        <end position="387"/>
    </location>
</feature>
<dbReference type="CDD" id="cd01127">
    <property type="entry name" value="TrwB_TraG_TraD_VirD4"/>
    <property type="match status" value="1"/>
</dbReference>
<evidence type="ECO:0000259" key="4">
    <source>
        <dbReference type="Pfam" id="PF26449"/>
    </source>
</evidence>
<dbReference type="PANTHER" id="PTHR30121:SF6">
    <property type="entry name" value="SLR6007 PROTEIN"/>
    <property type="match status" value="1"/>
</dbReference>